<evidence type="ECO:0000259" key="11">
    <source>
        <dbReference type="Pfam" id="PF00890"/>
    </source>
</evidence>
<feature type="domain" description="FAD-dependent oxidoreductase 2 FAD-binding" evidence="11">
    <location>
        <begin position="6"/>
        <end position="382"/>
    </location>
</feature>
<keyword evidence="5" id="KW-0285">Flavoprotein</keyword>
<dbReference type="Gene3D" id="3.90.700.10">
    <property type="entry name" value="Succinate dehydrogenase/fumarate reductase flavoprotein, catalytic domain"/>
    <property type="match status" value="1"/>
</dbReference>
<dbReference type="Pfam" id="PF00890">
    <property type="entry name" value="FAD_binding_2"/>
    <property type="match status" value="1"/>
</dbReference>
<name>A0A4Q4KLN9_9FLAO</name>
<evidence type="ECO:0000313" key="13">
    <source>
        <dbReference type="Proteomes" id="UP000293952"/>
    </source>
</evidence>
<evidence type="ECO:0000256" key="3">
    <source>
        <dbReference type="ARBA" id="ARBA00008562"/>
    </source>
</evidence>
<dbReference type="PIRSF" id="PIRSF000171">
    <property type="entry name" value="SDHA_APRA_LASPO"/>
    <property type="match status" value="1"/>
</dbReference>
<feature type="active site" description="Proton acceptor" evidence="10">
    <location>
        <position position="280"/>
    </location>
</feature>
<dbReference type="InterPro" id="IPR027477">
    <property type="entry name" value="Succ_DH/fumarate_Rdtase_cat_sf"/>
</dbReference>
<organism evidence="12 13">
    <name type="scientific">Brumimicrobium glaciale</name>
    <dbReference type="NCBI Taxonomy" id="200475"/>
    <lineage>
        <taxon>Bacteria</taxon>
        <taxon>Pseudomonadati</taxon>
        <taxon>Bacteroidota</taxon>
        <taxon>Flavobacteriia</taxon>
        <taxon>Flavobacteriales</taxon>
        <taxon>Crocinitomicaceae</taxon>
        <taxon>Brumimicrobium</taxon>
    </lineage>
</organism>
<evidence type="ECO:0000256" key="5">
    <source>
        <dbReference type="ARBA" id="ARBA00022630"/>
    </source>
</evidence>
<dbReference type="UniPathway" id="UPA00253">
    <property type="reaction ID" value="UER00326"/>
</dbReference>
<comment type="caution">
    <text evidence="12">The sequence shown here is derived from an EMBL/GenBank/DDBJ whole genome shotgun (WGS) entry which is preliminary data.</text>
</comment>
<evidence type="ECO:0000256" key="10">
    <source>
        <dbReference type="PIRSR" id="PIRSR000171-1"/>
    </source>
</evidence>
<keyword evidence="8" id="KW-0560">Oxidoreductase</keyword>
<dbReference type="InterPro" id="IPR003953">
    <property type="entry name" value="FAD-dep_OxRdtase_2_FAD-bd"/>
</dbReference>
<dbReference type="GO" id="GO:0034628">
    <property type="term" value="P:'de novo' NAD+ biosynthetic process from L-aspartate"/>
    <property type="evidence" value="ECO:0007669"/>
    <property type="project" value="TreeGrafter"/>
</dbReference>
<dbReference type="InterPro" id="IPR036188">
    <property type="entry name" value="FAD/NAD-bd_sf"/>
</dbReference>
<comment type="similarity">
    <text evidence="3">Belongs to the FAD-dependent oxidoreductase 2 family. NadB subfamily.</text>
</comment>
<dbReference type="FunFam" id="3.90.700.10:FF:000002">
    <property type="entry name" value="L-aspartate oxidase"/>
    <property type="match status" value="1"/>
</dbReference>
<evidence type="ECO:0000256" key="9">
    <source>
        <dbReference type="ARBA" id="ARBA00048305"/>
    </source>
</evidence>
<dbReference type="Gene3D" id="3.50.50.60">
    <property type="entry name" value="FAD/NAD(P)-binding domain"/>
    <property type="match status" value="1"/>
</dbReference>
<dbReference type="SUPFAM" id="SSF51905">
    <property type="entry name" value="FAD/NAD(P)-binding domain"/>
    <property type="match status" value="1"/>
</dbReference>
<dbReference type="PANTHER" id="PTHR42716:SF2">
    <property type="entry name" value="L-ASPARTATE OXIDASE, CHLOROPLASTIC"/>
    <property type="match status" value="1"/>
</dbReference>
<evidence type="ECO:0000256" key="7">
    <source>
        <dbReference type="ARBA" id="ARBA00022827"/>
    </source>
</evidence>
<dbReference type="OrthoDB" id="9806724at2"/>
<dbReference type="EMBL" id="SETE01000003">
    <property type="protein sequence ID" value="RYM34215.1"/>
    <property type="molecule type" value="Genomic_DNA"/>
</dbReference>
<evidence type="ECO:0000313" key="12">
    <source>
        <dbReference type="EMBL" id="RYM34215.1"/>
    </source>
</evidence>
<dbReference type="RefSeq" id="WP_130093655.1">
    <property type="nucleotide sequence ID" value="NZ_SETE01000003.1"/>
</dbReference>
<reference evidence="12 13" key="1">
    <citation type="submission" date="2019-02" db="EMBL/GenBank/DDBJ databases">
        <title>Genome sequence of the sea-ice species Brumimicrobium glaciale.</title>
        <authorList>
            <person name="Bowman J.P."/>
        </authorList>
    </citation>
    <scope>NUCLEOTIDE SEQUENCE [LARGE SCALE GENOMIC DNA]</scope>
    <source>
        <strain evidence="12 13">IC156</strain>
    </source>
</reference>
<comment type="pathway">
    <text evidence="2">Cofactor biosynthesis; NAD(+) biosynthesis; iminoaspartate from L-aspartate (oxidase route): step 1/1.</text>
</comment>
<keyword evidence="6" id="KW-0662">Pyridine nucleotide biosynthesis</keyword>
<comment type="catalytic activity">
    <reaction evidence="9">
        <text>L-aspartate + O2 = iminosuccinate + H2O2</text>
        <dbReference type="Rhea" id="RHEA:25876"/>
        <dbReference type="ChEBI" id="CHEBI:15379"/>
        <dbReference type="ChEBI" id="CHEBI:16240"/>
        <dbReference type="ChEBI" id="CHEBI:29991"/>
        <dbReference type="ChEBI" id="CHEBI:77875"/>
        <dbReference type="EC" id="1.4.3.16"/>
    </reaction>
    <physiologicalReaction direction="left-to-right" evidence="9">
        <dbReference type="Rhea" id="RHEA:25877"/>
    </physiologicalReaction>
</comment>
<dbReference type="PRINTS" id="PR00368">
    <property type="entry name" value="FADPNR"/>
</dbReference>
<keyword evidence="7" id="KW-0274">FAD</keyword>
<dbReference type="SUPFAM" id="SSF56425">
    <property type="entry name" value="Succinate dehydrogenase/fumarate reductase flavoprotein, catalytic domain"/>
    <property type="match status" value="1"/>
</dbReference>
<proteinExistence type="inferred from homology"/>
<evidence type="ECO:0000256" key="6">
    <source>
        <dbReference type="ARBA" id="ARBA00022642"/>
    </source>
</evidence>
<sequence>MKTKFDILIVGAGIAGLSQAIVLAEKDNSLSIGVVSKSKLQETNTRLAQGGIAAVMSTQSDSYLAHIEDTLNASQHKANKEVVNYVVEHAHEGIHQLENWGVQFDHIQNQYHYGLEGGHSQARVLHVKDQTGAAVHDQLISQIKNHDSISVIEYSEIVELLLNNNGEVGGALIYNHKDKTTLQYSAKIVVMATGGMGQLFQYTTNSAIATGDGIALANHIGAEICNLHSIQFHPTAFREAGKSQLFLISEAVRGAGAHIINKKGERFLFAYDIRGELATRDVISAAIYQELKTSGEEEVYLDCRHIPKEELAHEFPYILENCLKGGFDLSFQPVPITPAAHYSCGGIQVNMNGESNVPNFYAIGECANTGLHGNNRLASNSLLEAIVFTQNVANNILEKVKQKEFKSILPEELIEFSNDEPDFCKAETNVLKTVLTAYFISKSENDKVELLEMVSYFNQQLKNIDSSELSVLHFRWKLTLVDLLLKEELNLEKNTDNFILNKSI</sequence>
<protein>
    <recommendedName>
        <fullName evidence="4">L-aspartate oxidase</fullName>
        <ecNumber evidence="4">1.4.3.16</ecNumber>
    </recommendedName>
</protein>
<gene>
    <name evidence="12" type="ORF">ERX46_09675</name>
</gene>
<evidence type="ECO:0000256" key="4">
    <source>
        <dbReference type="ARBA" id="ARBA00012173"/>
    </source>
</evidence>
<dbReference type="PANTHER" id="PTHR42716">
    <property type="entry name" value="L-ASPARTATE OXIDASE"/>
    <property type="match status" value="1"/>
</dbReference>
<evidence type="ECO:0000256" key="8">
    <source>
        <dbReference type="ARBA" id="ARBA00023002"/>
    </source>
</evidence>
<dbReference type="AlphaFoldDB" id="A0A4Q4KLN9"/>
<dbReference type="InterPro" id="IPR005288">
    <property type="entry name" value="NadB"/>
</dbReference>
<evidence type="ECO:0000256" key="1">
    <source>
        <dbReference type="ARBA" id="ARBA00001974"/>
    </source>
</evidence>
<keyword evidence="13" id="KW-1185">Reference proteome</keyword>
<comment type="cofactor">
    <cofactor evidence="1">
        <name>FAD</name>
        <dbReference type="ChEBI" id="CHEBI:57692"/>
    </cofactor>
</comment>
<dbReference type="GO" id="GO:0008734">
    <property type="term" value="F:L-aspartate oxidase activity"/>
    <property type="evidence" value="ECO:0007669"/>
    <property type="project" value="UniProtKB-EC"/>
</dbReference>
<dbReference type="Proteomes" id="UP000293952">
    <property type="component" value="Unassembled WGS sequence"/>
</dbReference>
<evidence type="ECO:0000256" key="2">
    <source>
        <dbReference type="ARBA" id="ARBA00004950"/>
    </source>
</evidence>
<dbReference type="EC" id="1.4.3.16" evidence="4"/>
<accession>A0A4Q4KLN9</accession>